<evidence type="ECO:0000259" key="6">
    <source>
        <dbReference type="PROSITE" id="PS51662"/>
    </source>
</evidence>
<keyword evidence="2 3" id="KW-1015">Disulfide bond</keyword>
<gene>
    <name evidence="7" type="ORF">BJY01DRAFT_262643</name>
</gene>
<feature type="domain" description="BPP" evidence="6">
    <location>
        <begin position="389"/>
        <end position="726"/>
    </location>
</feature>
<keyword evidence="3" id="KW-0245">EGF-like domain</keyword>
<dbReference type="Proteomes" id="UP001610446">
    <property type="component" value="Unassembled WGS sequence"/>
</dbReference>
<evidence type="ECO:0000313" key="8">
    <source>
        <dbReference type="Proteomes" id="UP001610446"/>
    </source>
</evidence>
<name>A0ABR4KXS1_9EURO</name>
<dbReference type="Gene3D" id="2.120.10.30">
    <property type="entry name" value="TolB, C-terminal domain"/>
    <property type="match status" value="2"/>
</dbReference>
<dbReference type="PANTHER" id="PTHR14949">
    <property type="entry name" value="EGF-LIKE-DOMAIN, MULTIPLE 7, 8"/>
    <property type="match status" value="1"/>
</dbReference>
<feature type="domain" description="BPP" evidence="6">
    <location>
        <begin position="22"/>
        <end position="320"/>
    </location>
</feature>
<dbReference type="InterPro" id="IPR000742">
    <property type="entry name" value="EGF"/>
</dbReference>
<evidence type="ECO:0000256" key="3">
    <source>
        <dbReference type="PROSITE-ProRule" id="PRU00076"/>
    </source>
</evidence>
<dbReference type="InterPro" id="IPR050969">
    <property type="entry name" value="Dev_Signal_Modulators"/>
</dbReference>
<dbReference type="PROSITE" id="PS51662">
    <property type="entry name" value="BP_PHYTASE"/>
    <property type="match status" value="2"/>
</dbReference>
<evidence type="ECO:0000313" key="7">
    <source>
        <dbReference type="EMBL" id="KAL2857070.1"/>
    </source>
</evidence>
<evidence type="ECO:0008006" key="9">
    <source>
        <dbReference type="Google" id="ProtNLM"/>
    </source>
</evidence>
<dbReference type="PROSITE" id="PS50026">
    <property type="entry name" value="EGF_3"/>
    <property type="match status" value="1"/>
</dbReference>
<protein>
    <recommendedName>
        <fullName evidence="9">3-phytase</fullName>
    </recommendedName>
</protein>
<evidence type="ECO:0000259" key="5">
    <source>
        <dbReference type="PROSITE" id="PS50026"/>
    </source>
</evidence>
<feature type="disulfide bond" evidence="3">
    <location>
        <begin position="385"/>
        <end position="394"/>
    </location>
</feature>
<proteinExistence type="predicted"/>
<dbReference type="PROSITE" id="PS00022">
    <property type="entry name" value="EGF_1"/>
    <property type="match status" value="1"/>
</dbReference>
<dbReference type="InterPro" id="IPR011042">
    <property type="entry name" value="6-blade_b-propeller_TolB-like"/>
</dbReference>
<accession>A0ABR4KXS1</accession>
<dbReference type="Pfam" id="PF02333">
    <property type="entry name" value="Phytase"/>
    <property type="match status" value="1"/>
</dbReference>
<dbReference type="InterPro" id="IPR003431">
    <property type="entry name" value="B-propeller_Phytase"/>
</dbReference>
<reference evidence="7 8" key="1">
    <citation type="submission" date="2024-07" db="EMBL/GenBank/DDBJ databases">
        <title>Section-level genome sequencing and comparative genomics of Aspergillus sections Usti and Cavernicolus.</title>
        <authorList>
            <consortium name="Lawrence Berkeley National Laboratory"/>
            <person name="Nybo J.L."/>
            <person name="Vesth T.C."/>
            <person name="Theobald S."/>
            <person name="Frisvad J.C."/>
            <person name="Larsen T.O."/>
            <person name="Kjaerboelling I."/>
            <person name="Rothschild-Mancinelli K."/>
            <person name="Lyhne E.K."/>
            <person name="Kogle M.E."/>
            <person name="Barry K."/>
            <person name="Clum A."/>
            <person name="Na H."/>
            <person name="Ledsgaard L."/>
            <person name="Lin J."/>
            <person name="Lipzen A."/>
            <person name="Kuo A."/>
            <person name="Riley R."/>
            <person name="Mondo S."/>
            <person name="Labutti K."/>
            <person name="Haridas S."/>
            <person name="Pangalinan J."/>
            <person name="Salamov A.A."/>
            <person name="Simmons B.A."/>
            <person name="Magnuson J.K."/>
            <person name="Chen J."/>
            <person name="Drula E."/>
            <person name="Henrissat B."/>
            <person name="Wiebenga A."/>
            <person name="Lubbers R.J."/>
            <person name="Gomes A.C."/>
            <person name="Makela M.R."/>
            <person name="Stajich J."/>
            <person name="Grigoriev I.V."/>
            <person name="Mortensen U.H."/>
            <person name="De Vries R.P."/>
            <person name="Baker S.E."/>
            <person name="Andersen M.R."/>
        </authorList>
    </citation>
    <scope>NUCLEOTIDE SEQUENCE [LARGE SCALE GENOMIC DNA]</scope>
    <source>
        <strain evidence="7 8">CBS 123904</strain>
    </source>
</reference>
<evidence type="ECO:0000256" key="2">
    <source>
        <dbReference type="ARBA" id="ARBA00023157"/>
    </source>
</evidence>
<feature type="signal peptide" evidence="4">
    <location>
        <begin position="1"/>
        <end position="22"/>
    </location>
</feature>
<dbReference type="PROSITE" id="PS01186">
    <property type="entry name" value="EGF_2"/>
    <property type="match status" value="1"/>
</dbReference>
<dbReference type="Gene3D" id="2.10.25.10">
    <property type="entry name" value="Laminin"/>
    <property type="match status" value="1"/>
</dbReference>
<feature type="domain" description="EGF-like" evidence="5">
    <location>
        <begin position="363"/>
        <end position="395"/>
    </location>
</feature>
<keyword evidence="1 4" id="KW-0732">Signal</keyword>
<sequence>MRLLNTLRGSLLALSASGLAAASPAAAPKANLSISALTAEVESDWSAVYYGEKTRDSLLLGNDGSAATGGFRSYGLFDRSLNETERRTPGRTKVVGVLYDIGDRDLLVSITATESIIRLYDLDDDLEEIDGAQKKALGDWSSLCTWRSPRGADYFYLFGKKQAIQFLVREDDDEFEILEIQTFPVPVEASSCAVGPEGTVYFVAEESTIYAFQAAESTVAPKIKTLGEVSDDVSGLSVYVTRKSHYLFVAQTDIIEIYSPDLKLKGSLALTGAEDIEIAGTSIYQGSSSKYPYGLISYAIESESGNGYGVSSLEPVFSKLRLDANTRYTPRPEDDSESSDLNGFKNRDGSLSCFAGFTGRKCKDVTCPKDCSGHGSCVGPNECQCRDPWAGPDCSWIGVEAKYETDANGGDGDDPAIWISPTSADLSTIITTTKSEIGAGLAVFDLKGNLLQTLAAGEPNNVDVIYGFKLGDRTVDLAYAACREDDTLCLFEVTSDGLLAEIPGGTQSVPEDYTVYGSCAYRSPTSGKQYLFVNEKSGQYLQYELSSTSNGTLSTKLVRTFTAGTGGQPEGCVPDEDNGYIFLGEEPYGLWRYDAEPTGSNNGTLVAKTGDGTLFADVEGVTLLPGKTADKGLIVVSCQGVSAYSVYRRAAPHEYVMSFTIGTSSDGQIDGVTNTDGVAGVPNALNADFPHGLIVTHDDANQLAEGGTAELASFKLTSLKDVLGSAGEELLEEVDATWDPRASL</sequence>
<comment type="caution">
    <text evidence="3">Lacks conserved residue(s) required for the propagation of feature annotation.</text>
</comment>
<feature type="chain" id="PRO_5047012010" description="3-phytase" evidence="4">
    <location>
        <begin position="23"/>
        <end position="744"/>
    </location>
</feature>
<comment type="caution">
    <text evidence="7">The sequence shown here is derived from an EMBL/GenBank/DDBJ whole genome shotgun (WGS) entry which is preliminary data.</text>
</comment>
<evidence type="ECO:0000256" key="4">
    <source>
        <dbReference type="SAM" id="SignalP"/>
    </source>
</evidence>
<dbReference type="PANTHER" id="PTHR14949:SF56">
    <property type="entry name" value="EGF-LIKE-DOMAIN, MULTIPLE 7"/>
    <property type="match status" value="1"/>
</dbReference>
<dbReference type="SUPFAM" id="SSF50956">
    <property type="entry name" value="Thermostable phytase (3-phytase)"/>
    <property type="match status" value="2"/>
</dbReference>
<keyword evidence="8" id="KW-1185">Reference proteome</keyword>
<evidence type="ECO:0000256" key="1">
    <source>
        <dbReference type="ARBA" id="ARBA00022729"/>
    </source>
</evidence>
<organism evidence="7 8">
    <name type="scientific">Aspergillus pseudoustus</name>
    <dbReference type="NCBI Taxonomy" id="1810923"/>
    <lineage>
        <taxon>Eukaryota</taxon>
        <taxon>Fungi</taxon>
        <taxon>Dikarya</taxon>
        <taxon>Ascomycota</taxon>
        <taxon>Pezizomycotina</taxon>
        <taxon>Eurotiomycetes</taxon>
        <taxon>Eurotiomycetidae</taxon>
        <taxon>Eurotiales</taxon>
        <taxon>Aspergillaceae</taxon>
        <taxon>Aspergillus</taxon>
        <taxon>Aspergillus subgen. Nidulantes</taxon>
    </lineage>
</organism>
<dbReference type="EMBL" id="JBFXLU010000005">
    <property type="protein sequence ID" value="KAL2857070.1"/>
    <property type="molecule type" value="Genomic_DNA"/>
</dbReference>
<feature type="disulfide bond" evidence="3">
    <location>
        <begin position="367"/>
        <end position="377"/>
    </location>
</feature>